<name>A0AA35JK83_SACK1</name>
<evidence type="ECO:0000313" key="2">
    <source>
        <dbReference type="EMBL" id="CAI4062668.1"/>
    </source>
</evidence>
<dbReference type="GeneID" id="80924235"/>
<organism evidence="2 3">
    <name type="scientific">Saccharomyces kudriavzevii (strain ATCC MYA-4449 / AS 2.2408 / CBS 8840 / NBRC 1802 / NCYC 2889)</name>
    <name type="common">Yeast</name>
    <dbReference type="NCBI Taxonomy" id="226230"/>
    <lineage>
        <taxon>Eukaryota</taxon>
        <taxon>Fungi</taxon>
        <taxon>Dikarya</taxon>
        <taxon>Ascomycota</taxon>
        <taxon>Saccharomycotina</taxon>
        <taxon>Saccharomycetes</taxon>
        <taxon>Saccharomycetales</taxon>
        <taxon>Saccharomycetaceae</taxon>
        <taxon>Saccharomyces</taxon>
    </lineage>
</organism>
<accession>A0AA35JK83</accession>
<evidence type="ECO:0000256" key="1">
    <source>
        <dbReference type="SAM" id="Phobius"/>
    </source>
</evidence>
<dbReference type="EMBL" id="OX365902">
    <property type="protein sequence ID" value="CAI4062668.1"/>
    <property type="molecule type" value="Genomic_DNA"/>
</dbReference>
<protein>
    <recommendedName>
        <fullName evidence="4">YGR168C-like protein</fullName>
    </recommendedName>
</protein>
<feature type="transmembrane region" description="Helical" evidence="1">
    <location>
        <begin position="35"/>
        <end position="54"/>
    </location>
</feature>
<dbReference type="RefSeq" id="XP_056087935.1">
    <property type="nucleotide sequence ID" value="XM_056228189.1"/>
</dbReference>
<reference evidence="2" key="1">
    <citation type="submission" date="2022-10" db="EMBL/GenBank/DDBJ databases">
        <authorList>
            <person name="Byrne P K."/>
        </authorList>
    </citation>
    <scope>NUCLEOTIDE SEQUENCE</scope>
    <source>
        <strain evidence="2">IFO1802</strain>
    </source>
</reference>
<sequence>MKRRRSNGKGSTISGFKQALIQLSFLLNKKRRKQLIIILKKITQVYGINLIFYVNKWKLKKLQGANIKFDDLMPWLKESTILVLLNILYPALKKFPFLRNDYVRWTSLVGISLMLTKGEVPSWLFAHLLVEILHTKFKAARIAQWLTINSPKGTITKLKQIFVCSIVMALFTKLDKNSLPFHAIFDHRPFRTDFIIINGIFALLATYRRVLKLFLTSETKTNKNGSNHETRNFSQLLGVENHNDWPISSSNLKHVVDKLNEIHEITIENNYANISEKIINSCFVKGILPSLRWTIIRQCIEYLFTRKRHRIINIKLRYVVMLLTFTMVDPTNNMEVSPFFVKLFAKSLINVYLKKYWHYNFQKYVLFFLFQFSIT</sequence>
<gene>
    <name evidence="2" type="primary">SKDI07G4200</name>
    <name evidence="2" type="ORF">SKDI_07G4200</name>
</gene>
<dbReference type="AlphaFoldDB" id="A0AA35JK83"/>
<keyword evidence="1" id="KW-0472">Membrane</keyword>
<keyword evidence="3" id="KW-1185">Reference proteome</keyword>
<keyword evidence="1" id="KW-0812">Transmembrane</keyword>
<evidence type="ECO:0000313" key="3">
    <source>
        <dbReference type="Proteomes" id="UP001162087"/>
    </source>
</evidence>
<proteinExistence type="predicted"/>
<dbReference type="Proteomes" id="UP001162087">
    <property type="component" value="Chromosome 7"/>
</dbReference>
<evidence type="ECO:0008006" key="4">
    <source>
        <dbReference type="Google" id="ProtNLM"/>
    </source>
</evidence>
<keyword evidence="1" id="KW-1133">Transmembrane helix</keyword>